<feature type="coiled-coil region" evidence="7">
    <location>
        <begin position="264"/>
        <end position="291"/>
    </location>
</feature>
<dbReference type="CDD" id="cd00567">
    <property type="entry name" value="ACAD"/>
    <property type="match status" value="1"/>
</dbReference>
<dbReference type="InterPro" id="IPR046373">
    <property type="entry name" value="Acyl-CoA_Oxase/DH_mid-dom_sf"/>
</dbReference>
<comment type="cofactor">
    <cofactor evidence="1 6">
        <name>FAD</name>
        <dbReference type="ChEBI" id="CHEBI:57692"/>
    </cofactor>
</comment>
<evidence type="ECO:0000259" key="9">
    <source>
        <dbReference type="Pfam" id="PF00441"/>
    </source>
</evidence>
<dbReference type="GO" id="GO:0050660">
    <property type="term" value="F:flavin adenine dinucleotide binding"/>
    <property type="evidence" value="ECO:0007669"/>
    <property type="project" value="InterPro"/>
</dbReference>
<name>A0A5C6AGA6_9BACT</name>
<evidence type="ECO:0000256" key="7">
    <source>
        <dbReference type="SAM" id="Coils"/>
    </source>
</evidence>
<dbReference type="EMBL" id="SJPN01000006">
    <property type="protein sequence ID" value="TWT98225.1"/>
    <property type="molecule type" value="Genomic_DNA"/>
</dbReference>
<evidence type="ECO:0000313" key="11">
    <source>
        <dbReference type="EMBL" id="TWT98225.1"/>
    </source>
</evidence>
<dbReference type="GO" id="GO:0005737">
    <property type="term" value="C:cytoplasm"/>
    <property type="evidence" value="ECO:0007669"/>
    <property type="project" value="TreeGrafter"/>
</dbReference>
<evidence type="ECO:0000313" key="12">
    <source>
        <dbReference type="Proteomes" id="UP000320176"/>
    </source>
</evidence>
<evidence type="ECO:0000256" key="1">
    <source>
        <dbReference type="ARBA" id="ARBA00001974"/>
    </source>
</evidence>
<dbReference type="PANTHER" id="PTHR48083:SF2">
    <property type="entry name" value="MEDIUM-CHAIN SPECIFIC ACYL-COA DEHYDROGENASE, MITOCHONDRIAL"/>
    <property type="match status" value="1"/>
</dbReference>
<organism evidence="11 12">
    <name type="scientific">Stieleria varia</name>
    <dbReference type="NCBI Taxonomy" id="2528005"/>
    <lineage>
        <taxon>Bacteria</taxon>
        <taxon>Pseudomonadati</taxon>
        <taxon>Planctomycetota</taxon>
        <taxon>Planctomycetia</taxon>
        <taxon>Pirellulales</taxon>
        <taxon>Pirellulaceae</taxon>
        <taxon>Stieleria</taxon>
    </lineage>
</organism>
<dbReference type="Proteomes" id="UP000320176">
    <property type="component" value="Unassembled WGS sequence"/>
</dbReference>
<sequence length="660" mass="71847" precursor="true">MRSLALLFVFIFCAGNSAICSADDTARLLDPQSVFLHPNESLEKVQRGHSEATPVLVAQGELDQLIDCKGGGACPISAALIASQGLRAMSGVPLDPYPHRTALRVFQSKPELLQGRISNDRMVILLDYLCDDLAKASVAISTLSAPNSPHAALGEKWSETAGPDLTTAPGELKVLAYTVTTEDGKVLGRHFVLLKTNNAGRIQYIDPGKPLKKRMFDVEFRGVPTATKQQVFFRVPDGLDKSKRTYELNTVFTVRLLPETAEGSRSVESRVENLKAKIDKLAERLRSSGELTSPNTWRREGAEFGLPGVDLPTGIGGGGYLATETIELFRHCGKINLNLRDVVGAAHARPLVKSDSPIARKVLEQIVAGEAYVAVSITEPMAGSNPKEMQSKAVRYERGFKLTGRKLWNARLRQATHVVLYTLAADDPEHTGKRSAFLIPIDHPGLRVVDRYAHGLTGNSFGGLEFDDMFVSGDHLIGQDGEGGKIFTEHFLYWRLMQAAAAIGCGETALNRMSERLKTRKAFYAPIGRFTHLQQPLGEYHTKLLMAMALARESAQLLDNGDYEAASSLINGLKAEGVEIALSACDAAMRAHGAMGYSRDVDLGDRVRDLMGLRIADGTTDVMRMSVVKEAYGSDLWKMAVYGSYPDEPDSSTSAAPSNQ</sequence>
<comment type="caution">
    <text evidence="11">The sequence shown here is derived from an EMBL/GenBank/DDBJ whole genome shotgun (WGS) entry which is preliminary data.</text>
</comment>
<dbReference type="OrthoDB" id="9802447at2"/>
<proteinExistence type="inferred from homology"/>
<dbReference type="InterPro" id="IPR037069">
    <property type="entry name" value="AcylCoA_DH/ox_N_sf"/>
</dbReference>
<dbReference type="Gene3D" id="2.40.110.10">
    <property type="entry name" value="Butyryl-CoA Dehydrogenase, subunit A, domain 2"/>
    <property type="match status" value="1"/>
</dbReference>
<dbReference type="SUPFAM" id="SSF56645">
    <property type="entry name" value="Acyl-CoA dehydrogenase NM domain-like"/>
    <property type="match status" value="1"/>
</dbReference>
<keyword evidence="4 6" id="KW-0274">FAD</keyword>
<protein>
    <submittedName>
        <fullName evidence="11">Acyl-CoA dehydrogenase fadE12</fullName>
        <ecNumber evidence="11">1.3.99.-</ecNumber>
    </submittedName>
</protein>
<evidence type="ECO:0000259" key="10">
    <source>
        <dbReference type="Pfam" id="PF02770"/>
    </source>
</evidence>
<feature type="domain" description="Acyl-CoA dehydrogenase/oxidase C-terminal" evidence="9">
    <location>
        <begin position="481"/>
        <end position="630"/>
    </location>
</feature>
<evidence type="ECO:0000256" key="2">
    <source>
        <dbReference type="ARBA" id="ARBA00009347"/>
    </source>
</evidence>
<dbReference type="Gene3D" id="1.20.140.10">
    <property type="entry name" value="Butyryl-CoA Dehydrogenase, subunit A, domain 3"/>
    <property type="match status" value="1"/>
</dbReference>
<dbReference type="Pfam" id="PF00441">
    <property type="entry name" value="Acyl-CoA_dh_1"/>
    <property type="match status" value="1"/>
</dbReference>
<keyword evidence="5 6" id="KW-0560">Oxidoreductase</keyword>
<dbReference type="GO" id="GO:0051793">
    <property type="term" value="P:medium-chain fatty acid catabolic process"/>
    <property type="evidence" value="ECO:0007669"/>
    <property type="project" value="TreeGrafter"/>
</dbReference>
<dbReference type="RefSeq" id="WP_146521856.1">
    <property type="nucleotide sequence ID" value="NZ_CP151726.1"/>
</dbReference>
<feature type="chain" id="PRO_5023023571" evidence="8">
    <location>
        <begin position="23"/>
        <end position="660"/>
    </location>
</feature>
<evidence type="ECO:0000256" key="4">
    <source>
        <dbReference type="ARBA" id="ARBA00022827"/>
    </source>
</evidence>
<keyword evidence="7" id="KW-0175">Coiled coil</keyword>
<dbReference type="InterPro" id="IPR036250">
    <property type="entry name" value="AcylCo_DH-like_C"/>
</dbReference>
<dbReference type="InterPro" id="IPR050741">
    <property type="entry name" value="Acyl-CoA_dehydrogenase"/>
</dbReference>
<keyword evidence="3 6" id="KW-0285">Flavoprotein</keyword>
<feature type="signal peptide" evidence="8">
    <location>
        <begin position="1"/>
        <end position="22"/>
    </location>
</feature>
<gene>
    <name evidence="11" type="ORF">Pla52n_47350</name>
</gene>
<dbReference type="AlphaFoldDB" id="A0A5C6AGA6"/>
<dbReference type="InterPro" id="IPR006091">
    <property type="entry name" value="Acyl-CoA_Oxase/DH_mid-dom"/>
</dbReference>
<dbReference type="SUPFAM" id="SSF47203">
    <property type="entry name" value="Acyl-CoA dehydrogenase C-terminal domain-like"/>
    <property type="match status" value="1"/>
</dbReference>
<keyword evidence="12" id="KW-1185">Reference proteome</keyword>
<dbReference type="InterPro" id="IPR009075">
    <property type="entry name" value="AcylCo_DH/oxidase_C"/>
</dbReference>
<reference evidence="11 12" key="1">
    <citation type="submission" date="2019-02" db="EMBL/GenBank/DDBJ databases">
        <title>Deep-cultivation of Planctomycetes and their phenomic and genomic characterization uncovers novel biology.</title>
        <authorList>
            <person name="Wiegand S."/>
            <person name="Jogler M."/>
            <person name="Boedeker C."/>
            <person name="Pinto D."/>
            <person name="Vollmers J."/>
            <person name="Rivas-Marin E."/>
            <person name="Kohn T."/>
            <person name="Peeters S.H."/>
            <person name="Heuer A."/>
            <person name="Rast P."/>
            <person name="Oberbeckmann S."/>
            <person name="Bunk B."/>
            <person name="Jeske O."/>
            <person name="Meyerdierks A."/>
            <person name="Storesund J.E."/>
            <person name="Kallscheuer N."/>
            <person name="Luecker S."/>
            <person name="Lage O.M."/>
            <person name="Pohl T."/>
            <person name="Merkel B.J."/>
            <person name="Hornburger P."/>
            <person name="Mueller R.-W."/>
            <person name="Bruemmer F."/>
            <person name="Labrenz M."/>
            <person name="Spormann A.M."/>
            <person name="Op Den Camp H."/>
            <person name="Overmann J."/>
            <person name="Amann R."/>
            <person name="Jetten M.S.M."/>
            <person name="Mascher T."/>
            <person name="Medema M.H."/>
            <person name="Devos D.P."/>
            <person name="Kaster A.-K."/>
            <person name="Ovreas L."/>
            <person name="Rohde M."/>
            <person name="Galperin M.Y."/>
            <person name="Jogler C."/>
        </authorList>
    </citation>
    <scope>NUCLEOTIDE SEQUENCE [LARGE SCALE GENOMIC DNA]</scope>
    <source>
        <strain evidence="11 12">Pla52n</strain>
    </source>
</reference>
<feature type="domain" description="Acyl-CoA oxidase/dehydrogenase middle" evidence="10">
    <location>
        <begin position="374"/>
        <end position="469"/>
    </location>
</feature>
<evidence type="ECO:0000256" key="3">
    <source>
        <dbReference type="ARBA" id="ARBA00022630"/>
    </source>
</evidence>
<dbReference type="Gene3D" id="1.10.540.10">
    <property type="entry name" value="Acyl-CoA dehydrogenase/oxidase, N-terminal domain"/>
    <property type="match status" value="1"/>
</dbReference>
<evidence type="ECO:0000256" key="6">
    <source>
        <dbReference type="RuleBase" id="RU362125"/>
    </source>
</evidence>
<accession>A0A5C6AGA6</accession>
<dbReference type="GO" id="GO:0070991">
    <property type="term" value="F:medium-chain fatty acyl-CoA dehydrogenase activity"/>
    <property type="evidence" value="ECO:0007669"/>
    <property type="project" value="TreeGrafter"/>
</dbReference>
<comment type="similarity">
    <text evidence="2 6">Belongs to the acyl-CoA dehydrogenase family.</text>
</comment>
<dbReference type="InterPro" id="IPR009100">
    <property type="entry name" value="AcylCoA_DH/oxidase_NM_dom_sf"/>
</dbReference>
<keyword evidence="8" id="KW-0732">Signal</keyword>
<evidence type="ECO:0000256" key="8">
    <source>
        <dbReference type="SAM" id="SignalP"/>
    </source>
</evidence>
<dbReference type="PANTHER" id="PTHR48083">
    <property type="entry name" value="MEDIUM-CHAIN SPECIFIC ACYL-COA DEHYDROGENASE, MITOCHONDRIAL-RELATED"/>
    <property type="match status" value="1"/>
</dbReference>
<dbReference type="Pfam" id="PF02770">
    <property type="entry name" value="Acyl-CoA_dh_M"/>
    <property type="match status" value="1"/>
</dbReference>
<evidence type="ECO:0000256" key="5">
    <source>
        <dbReference type="ARBA" id="ARBA00023002"/>
    </source>
</evidence>
<dbReference type="EC" id="1.3.99.-" evidence="11"/>